<dbReference type="PROSITE" id="PS51123">
    <property type="entry name" value="OMPA_2"/>
    <property type="match status" value="1"/>
</dbReference>
<evidence type="ECO:0000256" key="4">
    <source>
        <dbReference type="PROSITE-ProRule" id="PRU00473"/>
    </source>
</evidence>
<dbReference type="SUPFAM" id="SSF48452">
    <property type="entry name" value="TPR-like"/>
    <property type="match status" value="1"/>
</dbReference>
<feature type="domain" description="OmpA-like" evidence="5">
    <location>
        <begin position="533"/>
        <end position="656"/>
    </location>
</feature>
<reference evidence="6 7" key="1">
    <citation type="submission" date="2017-07" db="EMBL/GenBank/DDBJ databases">
        <authorList>
            <person name="Sun Z.S."/>
            <person name="Albrecht U."/>
            <person name="Echele G."/>
            <person name="Lee C.C."/>
        </authorList>
    </citation>
    <scope>NUCLEOTIDE SEQUENCE [LARGE SCALE GENOMIC DNA]</scope>
    <source>
        <strain evidence="7">type strain: KCTC 22618</strain>
    </source>
</reference>
<dbReference type="Gene3D" id="2.120.10.30">
    <property type="entry name" value="TolB, C-terminal domain"/>
    <property type="match status" value="1"/>
</dbReference>
<dbReference type="Gene3D" id="2.60.40.1120">
    <property type="entry name" value="Carboxypeptidase-like, regulatory domain"/>
    <property type="match status" value="1"/>
</dbReference>
<dbReference type="InterPro" id="IPR011659">
    <property type="entry name" value="WD40"/>
</dbReference>
<dbReference type="PANTHER" id="PTHR30329:SF21">
    <property type="entry name" value="LIPOPROTEIN YIAD-RELATED"/>
    <property type="match status" value="1"/>
</dbReference>
<protein>
    <submittedName>
        <fullName evidence="6">Outer membrane lipoprotein omp16</fullName>
    </submittedName>
</protein>
<dbReference type="KEGG" id="tje:TJEJU_1515"/>
<dbReference type="InterPro" id="IPR008969">
    <property type="entry name" value="CarboxyPept-like_regulatory"/>
</dbReference>
<keyword evidence="7" id="KW-1185">Reference proteome</keyword>
<dbReference type="InterPro" id="IPR011042">
    <property type="entry name" value="6-blade_b-propeller_TolB-like"/>
</dbReference>
<comment type="subcellular location">
    <subcellularLocation>
        <location evidence="1">Cell outer membrane</location>
    </subcellularLocation>
</comment>
<proteinExistence type="predicted"/>
<dbReference type="Gene3D" id="3.30.1330.60">
    <property type="entry name" value="OmpA-like domain"/>
    <property type="match status" value="1"/>
</dbReference>
<dbReference type="Pfam" id="PF07676">
    <property type="entry name" value="PD40"/>
    <property type="match status" value="2"/>
</dbReference>
<keyword evidence="2 4" id="KW-0472">Membrane</keyword>
<dbReference type="Pfam" id="PF13620">
    <property type="entry name" value="CarboxypepD_reg"/>
    <property type="match status" value="1"/>
</dbReference>
<keyword evidence="6" id="KW-0449">Lipoprotein</keyword>
<dbReference type="Gene3D" id="1.25.40.10">
    <property type="entry name" value="Tetratricopeptide repeat domain"/>
    <property type="match status" value="1"/>
</dbReference>
<dbReference type="InterPro" id="IPR036737">
    <property type="entry name" value="OmpA-like_sf"/>
</dbReference>
<accession>A0A238U876</accession>
<dbReference type="SUPFAM" id="SSF82171">
    <property type="entry name" value="DPP6 N-terminal domain-like"/>
    <property type="match status" value="1"/>
</dbReference>
<evidence type="ECO:0000313" key="7">
    <source>
        <dbReference type="Proteomes" id="UP000215214"/>
    </source>
</evidence>
<dbReference type="CDD" id="cd07185">
    <property type="entry name" value="OmpA_C-like"/>
    <property type="match status" value="1"/>
</dbReference>
<dbReference type="EMBL" id="LT899436">
    <property type="protein sequence ID" value="SNR15245.1"/>
    <property type="molecule type" value="Genomic_DNA"/>
</dbReference>
<dbReference type="SUPFAM" id="SSF103088">
    <property type="entry name" value="OmpA-like"/>
    <property type="match status" value="1"/>
</dbReference>
<keyword evidence="3" id="KW-0998">Cell outer membrane</keyword>
<dbReference type="PRINTS" id="PR01021">
    <property type="entry name" value="OMPADOMAIN"/>
</dbReference>
<dbReference type="AlphaFoldDB" id="A0A238U876"/>
<dbReference type="InterPro" id="IPR011990">
    <property type="entry name" value="TPR-like_helical_dom_sf"/>
</dbReference>
<dbReference type="Proteomes" id="UP000215214">
    <property type="component" value="Chromosome TJEJU"/>
</dbReference>
<name>A0A238U876_9FLAO</name>
<organism evidence="6 7">
    <name type="scientific">Tenacibaculum jejuense</name>
    <dbReference type="NCBI Taxonomy" id="584609"/>
    <lineage>
        <taxon>Bacteria</taxon>
        <taxon>Pseudomonadati</taxon>
        <taxon>Bacteroidota</taxon>
        <taxon>Flavobacteriia</taxon>
        <taxon>Flavobacteriales</taxon>
        <taxon>Flavobacteriaceae</taxon>
        <taxon>Tenacibaculum</taxon>
    </lineage>
</organism>
<evidence type="ECO:0000259" key="5">
    <source>
        <dbReference type="PROSITE" id="PS51123"/>
    </source>
</evidence>
<dbReference type="Pfam" id="PF00691">
    <property type="entry name" value="OmpA"/>
    <property type="match status" value="1"/>
</dbReference>
<evidence type="ECO:0000256" key="1">
    <source>
        <dbReference type="ARBA" id="ARBA00004442"/>
    </source>
</evidence>
<dbReference type="InterPro" id="IPR050330">
    <property type="entry name" value="Bact_OuterMem_StrucFunc"/>
</dbReference>
<dbReference type="PANTHER" id="PTHR30329">
    <property type="entry name" value="STATOR ELEMENT OF FLAGELLAR MOTOR COMPLEX"/>
    <property type="match status" value="1"/>
</dbReference>
<dbReference type="InterPro" id="IPR006664">
    <property type="entry name" value="OMP_bac"/>
</dbReference>
<dbReference type="SUPFAM" id="SSF49464">
    <property type="entry name" value="Carboxypeptidase regulatory domain-like"/>
    <property type="match status" value="1"/>
</dbReference>
<dbReference type="RefSeq" id="WP_095070826.1">
    <property type="nucleotide sequence ID" value="NZ_LT899436.1"/>
</dbReference>
<dbReference type="OrthoDB" id="9809364at2"/>
<dbReference type="GO" id="GO:0009279">
    <property type="term" value="C:cell outer membrane"/>
    <property type="evidence" value="ECO:0007669"/>
    <property type="project" value="UniProtKB-SubCell"/>
</dbReference>
<gene>
    <name evidence="6" type="ORF">TJEJU_1515</name>
</gene>
<dbReference type="InterPro" id="IPR006665">
    <property type="entry name" value="OmpA-like"/>
</dbReference>
<evidence type="ECO:0000256" key="3">
    <source>
        <dbReference type="ARBA" id="ARBA00023237"/>
    </source>
</evidence>
<sequence length="720" mass="82393">MKKQTLSTTLILTLLTLPILSQSKRVADRYFEEFAYFKAAKIYEAVYEKGDTSKYVLKRIGDSYYNNSRTEEAEIWYRKLIEKAKETDPNYLFKYAQVLKSNGDTKKSDSIYLVLNKTNPGKDKKKYIDKEDQFQDFLNGGRKKISVRNLATNTSFSDFGGVIFNDEIYYASAAPKGIKGEKVYRWNNQPFLNLYKSKGYIQKVEGTKADTIYGVNDRTILTSPVNTSFHESSAVFTKDGKYMYFSRVNFDGKKLRKDKKQTVNLKLYKAENNNGNWENVEELPFNSDDYSVGHPALSPDEKTLYFTSDMPGSLGATDIFKVEIKEDGYGVPTNLGESVNTPEREMFPFVAENNVLFFSSNGHRGLGLLDIFQTKIYEDGTFSKVVNLDFPFNSKKDDFSFYVDSTGKKGFFSSNRSKGKGDDDIYSFYISELPKPKECLQSITGTLTDKVTKAPIANAIIKLVDKATGTIVNEALTDINGKYSFDKVVCGNDTLSVIAEQRDYRSAAKKDFNLTKENGKIITIDLMLDPLIVGNQIVIKPIYFDFNKSYIRDDAQYELENIVAVMNNHPKMIIKIESHTDSRGGKLYNRKLSDRRAKSTREFLISRGIAPKRVESAIGYGEDQLLNHCNDKNSKKCSEEEHQLNRRSYFYIVSGKNDITVENSKPRVIDRKGYKDQKAIMQRLRMIRKPKSRGKLFKRRSRSDNKCYSEKDSECNKLLK</sequence>
<evidence type="ECO:0000256" key="2">
    <source>
        <dbReference type="ARBA" id="ARBA00023136"/>
    </source>
</evidence>
<evidence type="ECO:0000313" key="6">
    <source>
        <dbReference type="EMBL" id="SNR15245.1"/>
    </source>
</evidence>